<keyword evidence="8 11" id="KW-0460">Magnesium</keyword>
<dbReference type="GO" id="GO:0046872">
    <property type="term" value="F:metal ion binding"/>
    <property type="evidence" value="ECO:0007669"/>
    <property type="project" value="UniProtKB-UniRule"/>
</dbReference>
<proteinExistence type="inferred from homology"/>
<keyword evidence="4 11" id="KW-0285">Flavoprotein</keyword>
<evidence type="ECO:0000256" key="4">
    <source>
        <dbReference type="ARBA" id="ARBA00022630"/>
    </source>
</evidence>
<keyword evidence="7 11" id="KW-0274">FAD</keyword>
<dbReference type="GO" id="GO:0016740">
    <property type="term" value="F:transferase activity"/>
    <property type="evidence" value="ECO:0007669"/>
    <property type="project" value="UniProtKB-UniRule"/>
</dbReference>
<dbReference type="InterPro" id="IPR024932">
    <property type="entry name" value="ApbE"/>
</dbReference>
<dbReference type="PANTHER" id="PTHR30040:SF2">
    <property type="entry name" value="FAD:PROTEIN FMN TRANSFERASE"/>
    <property type="match status" value="1"/>
</dbReference>
<dbReference type="EMBL" id="FUFT01000005">
    <property type="protein sequence ID" value="SJL83957.1"/>
    <property type="molecule type" value="Genomic_DNA"/>
</dbReference>
<keyword evidence="14" id="KW-1185">Reference proteome</keyword>
<gene>
    <name evidence="13" type="primary">apbE_2</name>
    <name evidence="13" type="ORF">VPAL9027_01936</name>
</gene>
<feature type="binding site" evidence="12">
    <location>
        <position position="202"/>
    </location>
    <ligand>
        <name>Mg(2+)</name>
        <dbReference type="ChEBI" id="CHEBI:18420"/>
    </ligand>
</feature>
<evidence type="ECO:0000256" key="12">
    <source>
        <dbReference type="PIRSR" id="PIRSR006268-2"/>
    </source>
</evidence>
<dbReference type="Gene3D" id="3.10.520.10">
    <property type="entry name" value="ApbE-like domains"/>
    <property type="match status" value="1"/>
</dbReference>
<comment type="similarity">
    <text evidence="1 11">Belongs to the ApbE family.</text>
</comment>
<protein>
    <recommendedName>
        <fullName evidence="3 11">FAD:protein FMN transferase</fullName>
        <ecNumber evidence="2 11">2.7.1.180</ecNumber>
    </recommendedName>
    <alternativeName>
        <fullName evidence="9 11">Flavin transferase</fullName>
    </alternativeName>
</protein>
<organism evidence="13 14">
    <name type="scientific">Vibrio palustris</name>
    <dbReference type="NCBI Taxonomy" id="1918946"/>
    <lineage>
        <taxon>Bacteria</taxon>
        <taxon>Pseudomonadati</taxon>
        <taxon>Pseudomonadota</taxon>
        <taxon>Gammaproteobacteria</taxon>
        <taxon>Vibrionales</taxon>
        <taxon>Vibrionaceae</taxon>
        <taxon>Vibrio</taxon>
    </lineage>
</organism>
<dbReference type="SUPFAM" id="SSF143631">
    <property type="entry name" value="ApbE-like"/>
    <property type="match status" value="1"/>
</dbReference>
<keyword evidence="6 11" id="KW-0479">Metal-binding</keyword>
<dbReference type="Proteomes" id="UP000189475">
    <property type="component" value="Unassembled WGS sequence"/>
</dbReference>
<evidence type="ECO:0000256" key="5">
    <source>
        <dbReference type="ARBA" id="ARBA00022679"/>
    </source>
</evidence>
<evidence type="ECO:0000313" key="13">
    <source>
        <dbReference type="EMBL" id="SJL83957.1"/>
    </source>
</evidence>
<evidence type="ECO:0000313" key="14">
    <source>
        <dbReference type="Proteomes" id="UP000189475"/>
    </source>
</evidence>
<accession>A0A1R4B4W5</accession>
<evidence type="ECO:0000256" key="8">
    <source>
        <dbReference type="ARBA" id="ARBA00022842"/>
    </source>
</evidence>
<evidence type="ECO:0000256" key="1">
    <source>
        <dbReference type="ARBA" id="ARBA00008282"/>
    </source>
</evidence>
<feature type="binding site" evidence="12">
    <location>
        <position position="325"/>
    </location>
    <ligand>
        <name>Mg(2+)</name>
        <dbReference type="ChEBI" id="CHEBI:18420"/>
    </ligand>
</feature>
<reference evidence="13 14" key="1">
    <citation type="submission" date="2017-02" db="EMBL/GenBank/DDBJ databases">
        <authorList>
            <person name="Peterson S.W."/>
        </authorList>
    </citation>
    <scope>NUCLEOTIDE SEQUENCE [LARGE SCALE GENOMIC DNA]</scope>
    <source>
        <strain evidence="13 14">CECT 9027</strain>
    </source>
</reference>
<evidence type="ECO:0000256" key="3">
    <source>
        <dbReference type="ARBA" id="ARBA00016337"/>
    </source>
</evidence>
<evidence type="ECO:0000256" key="7">
    <source>
        <dbReference type="ARBA" id="ARBA00022827"/>
    </source>
</evidence>
<evidence type="ECO:0000256" key="11">
    <source>
        <dbReference type="PIRNR" id="PIRNR006268"/>
    </source>
</evidence>
<dbReference type="STRING" id="1918946.VPAL9027_01936"/>
<name>A0A1R4B4W5_9VIBR</name>
<evidence type="ECO:0000256" key="2">
    <source>
        <dbReference type="ARBA" id="ARBA00011955"/>
    </source>
</evidence>
<dbReference type="EC" id="2.7.1.180" evidence="2 11"/>
<sequence>MNVVKLLSLVGHVYIEQGCFNSMNNRHVTSKFCRNILLVGLASAGLTACNQPPEIQKIEGFAQGTSYHISYWTSKDVDKETIEKQFQTKLDSIDKELSTYRDDSYISRFNEKTDTNWQPASKDFIHLIDLARVINRDTQGCYDPTVSPLFQLWGFQKGTLEVPTAAQISKVKKQMGLDKIQVDHTGMRVRKVLPHVQLDFSSMGEGYTINKLSKILESDGIHNYLVEFGGDMKIRGHKPKGQKWRVAIERPIPLEDGVKPYKIVTINDEKGVTLNTSGTYHHSFDKDGKEYAHILDPRTGTPVTHDLSSATVFSDDPEIGDAWATAMLCLGPKVGKAVALRKNLEVFFIRGTDKDAKSFSSEALSKSQRISFDQGEAK</sequence>
<comment type="cofactor">
    <cofactor evidence="12">
        <name>Mg(2+)</name>
        <dbReference type="ChEBI" id="CHEBI:18420"/>
    </cofactor>
    <cofactor evidence="12">
        <name>Mn(2+)</name>
        <dbReference type="ChEBI" id="CHEBI:29035"/>
    </cofactor>
    <text evidence="12">Magnesium. Can also use manganese.</text>
</comment>
<dbReference type="PANTHER" id="PTHR30040">
    <property type="entry name" value="THIAMINE BIOSYNTHESIS LIPOPROTEIN APBE"/>
    <property type="match status" value="1"/>
</dbReference>
<evidence type="ECO:0000256" key="10">
    <source>
        <dbReference type="ARBA" id="ARBA00048540"/>
    </source>
</evidence>
<dbReference type="Pfam" id="PF02424">
    <property type="entry name" value="ApbE"/>
    <property type="match status" value="1"/>
</dbReference>
<evidence type="ECO:0000256" key="9">
    <source>
        <dbReference type="ARBA" id="ARBA00031306"/>
    </source>
</evidence>
<evidence type="ECO:0000256" key="6">
    <source>
        <dbReference type="ARBA" id="ARBA00022723"/>
    </source>
</evidence>
<comment type="catalytic activity">
    <reaction evidence="10 11">
        <text>L-threonyl-[protein] + FAD = FMN-L-threonyl-[protein] + AMP + H(+)</text>
        <dbReference type="Rhea" id="RHEA:36847"/>
        <dbReference type="Rhea" id="RHEA-COMP:11060"/>
        <dbReference type="Rhea" id="RHEA-COMP:11061"/>
        <dbReference type="ChEBI" id="CHEBI:15378"/>
        <dbReference type="ChEBI" id="CHEBI:30013"/>
        <dbReference type="ChEBI" id="CHEBI:57692"/>
        <dbReference type="ChEBI" id="CHEBI:74257"/>
        <dbReference type="ChEBI" id="CHEBI:456215"/>
        <dbReference type="EC" id="2.7.1.180"/>
    </reaction>
</comment>
<dbReference type="PIRSF" id="PIRSF006268">
    <property type="entry name" value="ApbE"/>
    <property type="match status" value="1"/>
</dbReference>
<feature type="binding site" evidence="12">
    <location>
        <position position="321"/>
    </location>
    <ligand>
        <name>Mg(2+)</name>
        <dbReference type="ChEBI" id="CHEBI:18420"/>
    </ligand>
</feature>
<dbReference type="InterPro" id="IPR003374">
    <property type="entry name" value="ApbE-like_sf"/>
</dbReference>
<dbReference type="AlphaFoldDB" id="A0A1R4B4W5"/>
<keyword evidence="13" id="KW-0449">Lipoprotein</keyword>
<keyword evidence="5 11" id="KW-0808">Transferase</keyword>